<keyword evidence="5" id="KW-1185">Reference proteome</keyword>
<dbReference type="EMBL" id="CP096983">
    <property type="protein sequence ID" value="URZ10571.1"/>
    <property type="molecule type" value="Genomic_DNA"/>
</dbReference>
<gene>
    <name evidence="4" type="primary">crp</name>
    <name evidence="4" type="ORF">CROST_012810</name>
</gene>
<dbReference type="Proteomes" id="UP000190951">
    <property type="component" value="Chromosome"/>
</dbReference>
<dbReference type="InterPro" id="IPR014710">
    <property type="entry name" value="RmlC-like_jellyroll"/>
</dbReference>
<dbReference type="Gene3D" id="2.60.120.10">
    <property type="entry name" value="Jelly Rolls"/>
    <property type="match status" value="1"/>
</dbReference>
<dbReference type="PANTHER" id="PTHR24567:SF26">
    <property type="entry name" value="REGULATORY PROTEIN YEIL"/>
    <property type="match status" value="1"/>
</dbReference>
<dbReference type="SUPFAM" id="SSF46785">
    <property type="entry name" value="Winged helix' DNA-binding domain"/>
    <property type="match status" value="1"/>
</dbReference>
<name>A0A1S8LMP7_9CLOT</name>
<dbReference type="GO" id="GO:0003677">
    <property type="term" value="F:DNA binding"/>
    <property type="evidence" value="ECO:0007669"/>
    <property type="project" value="UniProtKB-KW"/>
</dbReference>
<dbReference type="STRING" id="84029.CROST_21100"/>
<evidence type="ECO:0000313" key="4">
    <source>
        <dbReference type="EMBL" id="URZ10571.1"/>
    </source>
</evidence>
<dbReference type="InterPro" id="IPR000595">
    <property type="entry name" value="cNMP-bd_dom"/>
</dbReference>
<dbReference type="Pfam" id="PF13545">
    <property type="entry name" value="HTH_Crp_2"/>
    <property type="match status" value="1"/>
</dbReference>
<dbReference type="Pfam" id="PF00027">
    <property type="entry name" value="cNMP_binding"/>
    <property type="match status" value="1"/>
</dbReference>
<dbReference type="CDD" id="cd00038">
    <property type="entry name" value="CAP_ED"/>
    <property type="match status" value="1"/>
</dbReference>
<organism evidence="4 5">
    <name type="scientific">Clostridium felsineum</name>
    <dbReference type="NCBI Taxonomy" id="36839"/>
    <lineage>
        <taxon>Bacteria</taxon>
        <taxon>Bacillati</taxon>
        <taxon>Bacillota</taxon>
        <taxon>Clostridia</taxon>
        <taxon>Eubacteriales</taxon>
        <taxon>Clostridiaceae</taxon>
        <taxon>Clostridium</taxon>
    </lineage>
</organism>
<dbReference type="KEGG" id="crw:CROST_012810"/>
<dbReference type="InterPro" id="IPR050397">
    <property type="entry name" value="Env_Response_Regulators"/>
</dbReference>
<reference evidence="4 5" key="1">
    <citation type="submission" date="2022-04" db="EMBL/GenBank/DDBJ databases">
        <title>Genome sequence of C. roseum typestrain.</title>
        <authorList>
            <person name="Poehlein A."/>
            <person name="Schoch T."/>
            <person name="Duerre P."/>
            <person name="Daniel R."/>
        </authorList>
    </citation>
    <scope>NUCLEOTIDE SEQUENCE [LARGE SCALE GENOMIC DNA]</scope>
    <source>
        <strain evidence="4 5">DSM 7320</strain>
    </source>
</reference>
<evidence type="ECO:0000313" key="5">
    <source>
        <dbReference type="Proteomes" id="UP000190951"/>
    </source>
</evidence>
<dbReference type="PANTHER" id="PTHR24567">
    <property type="entry name" value="CRP FAMILY TRANSCRIPTIONAL REGULATORY PROTEIN"/>
    <property type="match status" value="1"/>
</dbReference>
<keyword evidence="2" id="KW-0238">DNA-binding</keyword>
<dbReference type="InterPro" id="IPR036390">
    <property type="entry name" value="WH_DNA-bd_sf"/>
</dbReference>
<dbReference type="SUPFAM" id="SSF51206">
    <property type="entry name" value="cAMP-binding domain-like"/>
    <property type="match status" value="1"/>
</dbReference>
<dbReference type="GO" id="GO:0003700">
    <property type="term" value="F:DNA-binding transcription factor activity"/>
    <property type="evidence" value="ECO:0007669"/>
    <property type="project" value="TreeGrafter"/>
</dbReference>
<protein>
    <submittedName>
        <fullName evidence="4">cAMP-activated global transcriptional regulator CRP</fullName>
    </submittedName>
</protein>
<dbReference type="InterPro" id="IPR018490">
    <property type="entry name" value="cNMP-bd_dom_sf"/>
</dbReference>
<dbReference type="PROSITE" id="PS51063">
    <property type="entry name" value="HTH_CRP_2"/>
    <property type="match status" value="1"/>
</dbReference>
<accession>A0A1S8LMP7</accession>
<keyword evidence="3" id="KW-0804">Transcription</keyword>
<dbReference type="PROSITE" id="PS50042">
    <property type="entry name" value="CNMP_BINDING_3"/>
    <property type="match status" value="1"/>
</dbReference>
<evidence type="ECO:0000256" key="3">
    <source>
        <dbReference type="ARBA" id="ARBA00023163"/>
    </source>
</evidence>
<evidence type="ECO:0000256" key="2">
    <source>
        <dbReference type="ARBA" id="ARBA00023125"/>
    </source>
</evidence>
<evidence type="ECO:0000256" key="1">
    <source>
        <dbReference type="ARBA" id="ARBA00023015"/>
    </source>
</evidence>
<dbReference type="SMART" id="SM00100">
    <property type="entry name" value="cNMP"/>
    <property type="match status" value="1"/>
</dbReference>
<sequence length="226" mass="26341">MYNNEVYFPQYRANFENNSLINWKNIIKNLESKTYTKKSIIVNQGENVKYLYFIIEGLVEYTYINEDGVEELVEILGAENFFGLQSIFGKNPSVGSFIALQDSKITSISISELKKYINHDKNLANELLEELSKITNGLTRQIFEQRLNAEERVEETICSLAEYYKKHQKFKDNKIFIPFSQSDLARLSRTTRVTVTKVLSKLRKSNLLDTVYSGIIIYKFDKIKKL</sequence>
<dbReference type="InterPro" id="IPR012318">
    <property type="entry name" value="HTH_CRP"/>
</dbReference>
<dbReference type="RefSeq" id="WP_077835900.1">
    <property type="nucleotide sequence ID" value="NZ_CP096983.1"/>
</dbReference>
<dbReference type="GO" id="GO:0005829">
    <property type="term" value="C:cytosol"/>
    <property type="evidence" value="ECO:0007669"/>
    <property type="project" value="TreeGrafter"/>
</dbReference>
<keyword evidence="1" id="KW-0805">Transcription regulation</keyword>
<dbReference type="AlphaFoldDB" id="A0A1S8LMP7"/>
<proteinExistence type="predicted"/>